<dbReference type="AlphaFoldDB" id="A0A432GA26"/>
<protein>
    <submittedName>
        <fullName evidence="1">Uncharacterized protein</fullName>
    </submittedName>
</protein>
<dbReference type="Proteomes" id="UP000286801">
    <property type="component" value="Unassembled WGS sequence"/>
</dbReference>
<evidence type="ECO:0000313" key="1">
    <source>
        <dbReference type="EMBL" id="RTZ80316.1"/>
    </source>
</evidence>
<gene>
    <name evidence="1" type="ORF">DSY97_03630</name>
</gene>
<dbReference type="EMBL" id="QNZL01000094">
    <property type="protein sequence ID" value="RTZ80316.1"/>
    <property type="molecule type" value="Genomic_DNA"/>
</dbReference>
<evidence type="ECO:0000313" key="2">
    <source>
        <dbReference type="Proteomes" id="UP000286801"/>
    </source>
</evidence>
<sequence length="70" mass="8118">MIAIQTLFVFFKRTFKRLKQDDCMLSLFGLTLKQSQSMKYQEDAQKIPADGPICNFTRYLYGSDVVICLV</sequence>
<accession>A0A432GA26</accession>
<organism evidence="1 2">
    <name type="scientific">SAR324 cluster bacterium</name>
    <dbReference type="NCBI Taxonomy" id="2024889"/>
    <lineage>
        <taxon>Bacteria</taxon>
        <taxon>Deltaproteobacteria</taxon>
        <taxon>SAR324 cluster</taxon>
    </lineage>
</organism>
<reference evidence="1 2" key="1">
    <citation type="submission" date="2018-06" db="EMBL/GenBank/DDBJ databases">
        <title>Combined omics and stable isotope probing to characterize newly discovered Mariana Back-Arc vent microbial communities.</title>
        <authorList>
            <person name="Trembath-Reichert E."/>
            <person name="Huber J.A."/>
        </authorList>
    </citation>
    <scope>NUCLEOTIDE SEQUENCE [LARGE SCALE GENOMIC DNA]</scope>
    <source>
        <strain evidence="1">MAG 63_1</strain>
    </source>
</reference>
<name>A0A432GA26_9DELT</name>
<proteinExistence type="predicted"/>
<comment type="caution">
    <text evidence="1">The sequence shown here is derived from an EMBL/GenBank/DDBJ whole genome shotgun (WGS) entry which is preliminary data.</text>
</comment>